<feature type="domain" description="Ig-like" evidence="1">
    <location>
        <begin position="692"/>
        <end position="785"/>
    </location>
</feature>
<evidence type="ECO:0000313" key="3">
    <source>
        <dbReference type="Proteomes" id="UP001159363"/>
    </source>
</evidence>
<dbReference type="Proteomes" id="UP001159363">
    <property type="component" value="Chromosome 10"/>
</dbReference>
<feature type="domain" description="Ig-like" evidence="1">
    <location>
        <begin position="477"/>
        <end position="540"/>
    </location>
</feature>
<dbReference type="Gene3D" id="2.60.40.10">
    <property type="entry name" value="Immunoglobulins"/>
    <property type="match status" value="14"/>
</dbReference>
<accession>A0ABQ9GJ93</accession>
<protein>
    <recommendedName>
        <fullName evidence="1">Ig-like domain-containing protein</fullName>
    </recommendedName>
</protein>
<proteinExistence type="predicted"/>
<feature type="domain" description="Ig-like" evidence="1">
    <location>
        <begin position="1089"/>
        <end position="1220"/>
    </location>
</feature>
<dbReference type="InterPro" id="IPR036179">
    <property type="entry name" value="Ig-like_dom_sf"/>
</dbReference>
<feature type="domain" description="Ig-like" evidence="1">
    <location>
        <begin position="1234"/>
        <end position="1323"/>
    </location>
</feature>
<dbReference type="PROSITE" id="PS50835">
    <property type="entry name" value="IG_LIKE"/>
    <property type="match status" value="12"/>
</dbReference>
<dbReference type="InterPro" id="IPR013098">
    <property type="entry name" value="Ig_I-set"/>
</dbReference>
<organism evidence="2 3">
    <name type="scientific">Dryococelus australis</name>
    <dbReference type="NCBI Taxonomy" id="614101"/>
    <lineage>
        <taxon>Eukaryota</taxon>
        <taxon>Metazoa</taxon>
        <taxon>Ecdysozoa</taxon>
        <taxon>Arthropoda</taxon>
        <taxon>Hexapoda</taxon>
        <taxon>Insecta</taxon>
        <taxon>Pterygota</taxon>
        <taxon>Neoptera</taxon>
        <taxon>Polyneoptera</taxon>
        <taxon>Phasmatodea</taxon>
        <taxon>Verophasmatodea</taxon>
        <taxon>Anareolatae</taxon>
        <taxon>Phasmatidae</taxon>
        <taxon>Eurycanthinae</taxon>
        <taxon>Dryococelus</taxon>
    </lineage>
</organism>
<comment type="caution">
    <text evidence="2">The sequence shown here is derived from an EMBL/GenBank/DDBJ whole genome shotgun (WGS) entry which is preliminary data.</text>
</comment>
<evidence type="ECO:0000313" key="2">
    <source>
        <dbReference type="EMBL" id="KAJ8872079.1"/>
    </source>
</evidence>
<feature type="domain" description="Ig-like" evidence="1">
    <location>
        <begin position="599"/>
        <end position="688"/>
    </location>
</feature>
<feature type="domain" description="Ig-like" evidence="1">
    <location>
        <begin position="94"/>
        <end position="184"/>
    </location>
</feature>
<feature type="domain" description="Ig-like" evidence="1">
    <location>
        <begin position="378"/>
        <end position="467"/>
    </location>
</feature>
<keyword evidence="3" id="KW-1185">Reference proteome</keyword>
<dbReference type="InterPro" id="IPR007110">
    <property type="entry name" value="Ig-like_dom"/>
</dbReference>
<dbReference type="InterPro" id="IPR003599">
    <property type="entry name" value="Ig_sub"/>
</dbReference>
<feature type="domain" description="Ig-like" evidence="1">
    <location>
        <begin position="284"/>
        <end position="375"/>
    </location>
</feature>
<dbReference type="SMART" id="SM00408">
    <property type="entry name" value="IGc2"/>
    <property type="match status" value="12"/>
</dbReference>
<name>A0ABQ9GJ93_9NEOP</name>
<reference evidence="2 3" key="1">
    <citation type="submission" date="2023-02" db="EMBL/GenBank/DDBJ databases">
        <title>LHISI_Scaffold_Assembly.</title>
        <authorList>
            <person name="Stuart O.P."/>
            <person name="Cleave R."/>
            <person name="Magrath M.J.L."/>
            <person name="Mikheyev A.S."/>
        </authorList>
    </citation>
    <scope>NUCLEOTIDE SEQUENCE [LARGE SCALE GENOMIC DNA]</scope>
    <source>
        <strain evidence="2">Daus_M_001</strain>
        <tissue evidence="2">Leg muscle</tissue>
    </source>
</reference>
<dbReference type="EMBL" id="JARBHB010000011">
    <property type="protein sequence ID" value="KAJ8872079.1"/>
    <property type="molecule type" value="Genomic_DNA"/>
</dbReference>
<feature type="domain" description="Ig-like" evidence="1">
    <location>
        <begin position="986"/>
        <end position="1076"/>
    </location>
</feature>
<dbReference type="SMART" id="SM00409">
    <property type="entry name" value="IG"/>
    <property type="match status" value="13"/>
</dbReference>
<dbReference type="InterPro" id="IPR013783">
    <property type="entry name" value="Ig-like_fold"/>
</dbReference>
<dbReference type="SUPFAM" id="SSF48726">
    <property type="entry name" value="Immunoglobulin"/>
    <property type="match status" value="13"/>
</dbReference>
<dbReference type="Pfam" id="PF07679">
    <property type="entry name" value="I-set"/>
    <property type="match status" value="14"/>
</dbReference>
<dbReference type="InterPro" id="IPR003598">
    <property type="entry name" value="Ig_sub2"/>
</dbReference>
<evidence type="ECO:0000259" key="1">
    <source>
        <dbReference type="PROSITE" id="PS50835"/>
    </source>
</evidence>
<feature type="domain" description="Ig-like" evidence="1">
    <location>
        <begin position="889"/>
        <end position="972"/>
    </location>
</feature>
<feature type="domain" description="Ig-like" evidence="1">
    <location>
        <begin position="791"/>
        <end position="881"/>
    </location>
</feature>
<sequence length="1438" mass="159097">MRVSSNGAHRECSGEVPTALNIGVSRTGEDEARYKDGKQVFSSSRVKVKQESDGVYSLAISDAQLEDSGTYLLVAASDVAQTSQFWKFTVLSPPQFIKTLKKTVDLREDDNFILEVKVEGDPKPEIKWLKDGNEMKADGKHVTISEDGHTHTLSVSGVSRRDMGPYSCEAWNDHGWKKDESQVNVRCVPEIQRKMSDQQADEGDTNVEFTISVDAYPKPVVKWFLNDAEIRDKSADFEVTEESGSYTLNVKKVTSDMAGKYTAKAVSDQGTAECSCSLTVNYKPRFPRAEKEKEEVDEEQSLTLTFLCSAEPQPEVKWYKDGQALKEDGNTKMRREGEDYILEVARVKGQDAGEYECRAVNVMGTTSNNTSVKVNTFPEIMSSDMEDRTIYESLGTIYEVKATGIPRPEAKWFKDGEQLKSSDHVKLSDTGDSYTLELKDAGLSDAGVYKCVIANRLGEKSKEAKLSLSSVKGFRGPIVKSELKKISAPKNEEVVMTCTVVGDPIPEVKWFHDDTELQASENIVFSKDVKEIDNGLKECTYTMKIASGQHKDTGVYKAKTSNKHGNNETKASHLPRSKLQCCTWAAAYWPARLDVLLVPEITELQDAMKIPHEDLELEVVILANPKPQVVWARDGKKLSNNEHTVIMEDVEKEVYKLLLKDIAPEDDGLYTVTAINSRGENTQQARLTVHSETTSLVKKLENQVVKAYDDAELMVRSNGVPRPLIKWFKDGKELSTGDRITIETGSEALASSHLLIKNFQESDEGKYSVETSNIVGKDQSSAKLTLAQIPPSFGRAFDRTMDLEEGDVLDLKMKLEGSPIPTVKWCKDGQELQANGRVKINTLPDGTTRLLIQGVTPADQGTYSLSAANKNGQAQTKSTVTIKSDPRKPQFIQALEDVTLAAGESLRLSARVKAFPAAEMKWFKDGVPLHSSPTTELSNEPGGAVGLHLARARSDDAGAYTLTATNKMGSVSCKSFVVLETRERRPVFLQQLIPYSAVEGFPVKLEVKAVGNPQPTLTWTYNGKALVPDGSNVSLVEQHDGTTSFIIAAVTPEHAGEYEVTATNDKGSETSKGRLKVLAKQLDSPEKKPEFISAMKDTTVDEGTTLTFETTFDGNPIPDVIWKQDGQPRNLSDRVLVTCDGQKLPNLDAKFVARIVANPQPDVMWYLNGEPLKQSGKNEMKRTSDTYSLHVKDCTPSDSGQYKCVATNFEGAATCEANLRVVPKIEEVVRTEPPEFLKRIRDCDVYAGMTAKFTACATGLPEPEVEWSHAGRPLAPSSRVTLENEGAGLLRLTIEKVEPTDAGRYKLRIYNPHGEATCDAELVCELTVLFVGCFSDFVMSKWSCRVRRGILTPVLFITYYYYVPARRTQEPPSQTTVKRSSSWKPPPIYTGSYSLSSYSPYSPKYSSVKSSSVVSIIVGGMACDYLTKAYILVISWRH</sequence>
<feature type="domain" description="Ig-like" evidence="1">
    <location>
        <begin position="189"/>
        <end position="279"/>
    </location>
</feature>
<gene>
    <name evidence="2" type="ORF">PR048_025680</name>
</gene>
<dbReference type="PANTHER" id="PTHR47633">
    <property type="entry name" value="IMMUNOGLOBULIN"/>
    <property type="match status" value="1"/>
</dbReference>